<keyword evidence="2" id="KW-1185">Reference proteome</keyword>
<dbReference type="EMBL" id="LRBV02000010">
    <property type="status" value="NOT_ANNOTATED_CDS"/>
    <property type="molecule type" value="Genomic_DNA"/>
</dbReference>
<dbReference type="EnsemblPlants" id="QL10p012169:mrna">
    <property type="protein sequence ID" value="QL10p012169:mrna"/>
    <property type="gene ID" value="QL10p012169"/>
</dbReference>
<proteinExistence type="predicted"/>
<evidence type="ECO:0000313" key="2">
    <source>
        <dbReference type="Proteomes" id="UP000594261"/>
    </source>
</evidence>
<dbReference type="PANTHER" id="PTHR33116">
    <property type="entry name" value="REVERSE TRANSCRIPTASE ZINC-BINDING DOMAIN-CONTAINING PROTEIN-RELATED-RELATED"/>
    <property type="match status" value="1"/>
</dbReference>
<dbReference type="AlphaFoldDB" id="A0A7N2MNS6"/>
<reference evidence="1" key="2">
    <citation type="submission" date="2021-01" db="UniProtKB">
        <authorList>
            <consortium name="EnsemblPlants"/>
        </authorList>
    </citation>
    <scope>IDENTIFICATION</scope>
</reference>
<evidence type="ECO:0000313" key="1">
    <source>
        <dbReference type="EnsemblPlants" id="QL10p012169:mrna"/>
    </source>
</evidence>
<dbReference type="InParanoid" id="A0A7N2MNS6"/>
<dbReference type="Proteomes" id="UP000594261">
    <property type="component" value="Chromosome 10"/>
</dbReference>
<sequence length="358" mass="40653">MFCAELNNKEKECLHQYTAIRNEEEAFMKQKSRNKWLNLGDQNSSFFHKVIKLRNARNTIRLVDWVKVCITTPNFSAAFNGADLKSIQLIKLILEEFKNLSGLTANAKKSDVFCAALTEGTLNAKDCQPLLDKIAGRIDSWAAKSLSFSGRLHLMGWSVQAKREGGLGLKTGKGGGVEQSCNSETHLEPVCKNWFHLGGLSSLLSCKRKKLLVYGVLIQKYGTRIIYDSASTLLARVSSVIRSKELYWKPERSDNSVLIQSNLNLISIGDSDQAVWIPSKSGHYTSAETWENIRAKLPVVKWWELIWFPQAIPRQSFHRWLAMETDLVLEKECFSGAIRVIRIVFFVEIMLKVEITFF</sequence>
<accession>A0A7N2MNS6</accession>
<name>A0A7N2MNS6_QUELO</name>
<protein>
    <recommendedName>
        <fullName evidence="3">Reverse transcriptase</fullName>
    </recommendedName>
</protein>
<reference evidence="1 2" key="1">
    <citation type="journal article" date="2016" name="G3 (Bethesda)">
        <title>First Draft Assembly and Annotation of the Genome of a California Endemic Oak Quercus lobata Nee (Fagaceae).</title>
        <authorList>
            <person name="Sork V.L."/>
            <person name="Fitz-Gibbon S.T."/>
            <person name="Puiu D."/>
            <person name="Crepeau M."/>
            <person name="Gugger P.F."/>
            <person name="Sherman R."/>
            <person name="Stevens K."/>
            <person name="Langley C.H."/>
            <person name="Pellegrini M."/>
            <person name="Salzberg S.L."/>
        </authorList>
    </citation>
    <scope>NUCLEOTIDE SEQUENCE [LARGE SCALE GENOMIC DNA]</scope>
    <source>
        <strain evidence="1 2">cv. SW786</strain>
    </source>
</reference>
<evidence type="ECO:0008006" key="3">
    <source>
        <dbReference type="Google" id="ProtNLM"/>
    </source>
</evidence>
<organism evidence="1 2">
    <name type="scientific">Quercus lobata</name>
    <name type="common">Valley oak</name>
    <dbReference type="NCBI Taxonomy" id="97700"/>
    <lineage>
        <taxon>Eukaryota</taxon>
        <taxon>Viridiplantae</taxon>
        <taxon>Streptophyta</taxon>
        <taxon>Embryophyta</taxon>
        <taxon>Tracheophyta</taxon>
        <taxon>Spermatophyta</taxon>
        <taxon>Magnoliopsida</taxon>
        <taxon>eudicotyledons</taxon>
        <taxon>Gunneridae</taxon>
        <taxon>Pentapetalae</taxon>
        <taxon>rosids</taxon>
        <taxon>fabids</taxon>
        <taxon>Fagales</taxon>
        <taxon>Fagaceae</taxon>
        <taxon>Quercus</taxon>
    </lineage>
</organism>
<dbReference type="PANTHER" id="PTHR33116:SF78">
    <property type="entry name" value="OS12G0587133 PROTEIN"/>
    <property type="match status" value="1"/>
</dbReference>
<dbReference type="Gramene" id="QL10p012169:mrna">
    <property type="protein sequence ID" value="QL10p012169:mrna"/>
    <property type="gene ID" value="QL10p012169"/>
</dbReference>